<organism evidence="2 3">
    <name type="scientific">Xanthomonas cannabis</name>
    <dbReference type="NCBI Taxonomy" id="1885674"/>
    <lineage>
        <taxon>Bacteria</taxon>
        <taxon>Pseudomonadati</taxon>
        <taxon>Pseudomonadota</taxon>
        <taxon>Gammaproteobacteria</taxon>
        <taxon>Lysobacterales</taxon>
        <taxon>Lysobacteraceae</taxon>
        <taxon>Xanthomonas</taxon>
    </lineage>
</organism>
<reference evidence="2 3" key="1">
    <citation type="submission" date="2020-08" db="EMBL/GenBank/DDBJ databases">
        <title>Studying the diversity of plant-associated saprophytic bacteria and their role in host health and plant-pathogen interactions.</title>
        <authorList>
            <person name="Potnis N."/>
        </authorList>
    </citation>
    <scope>NUCLEOTIDE SEQUENCE [LARGE SCALE GENOMIC DNA]</scope>
    <source>
        <strain evidence="2 3">F16</strain>
    </source>
</reference>
<dbReference type="RefSeq" id="WP_184442655.1">
    <property type="nucleotide sequence ID" value="NZ_JACHNS010000015.1"/>
</dbReference>
<dbReference type="Proteomes" id="UP000554726">
    <property type="component" value="Unassembled WGS sequence"/>
</dbReference>
<feature type="non-terminal residue" evidence="2">
    <location>
        <position position="1"/>
    </location>
</feature>
<evidence type="ECO:0000313" key="3">
    <source>
        <dbReference type="Proteomes" id="UP000554726"/>
    </source>
</evidence>
<evidence type="ECO:0000256" key="1">
    <source>
        <dbReference type="SAM" id="MobiDB-lite"/>
    </source>
</evidence>
<comment type="caution">
    <text evidence="2">The sequence shown here is derived from an EMBL/GenBank/DDBJ whole genome shotgun (WGS) entry which is preliminary data.</text>
</comment>
<dbReference type="EMBL" id="JACHNS010000015">
    <property type="protein sequence ID" value="MBB4595384.1"/>
    <property type="molecule type" value="Genomic_DNA"/>
</dbReference>
<feature type="region of interest" description="Disordered" evidence="1">
    <location>
        <begin position="69"/>
        <end position="138"/>
    </location>
</feature>
<name>A0ABR6JRD2_9XANT</name>
<sequence length="200" mass="21351">QYVFEGTGVQSVYLSPTENYVAKIGEFTGSAYTAIETNGFWSKETGLAIGWGLTELASAKVRAVMNMAGSNEGFGGGTKQPSTPSGERSSEINVSGSPSLKDSPYSPGNVENRIKPPYVANPAHDNKSPLFNPRKTPEPYDAADVYNSNVVRAGMGTWYGKSSDGSIYRYFSDNAGGVHFSGTVPRSSVNNSALKELDKK</sequence>
<evidence type="ECO:0000313" key="2">
    <source>
        <dbReference type="EMBL" id="MBB4595384.1"/>
    </source>
</evidence>
<protein>
    <submittedName>
        <fullName evidence="2">Uncharacterized protein</fullName>
    </submittedName>
</protein>
<keyword evidence="3" id="KW-1185">Reference proteome</keyword>
<proteinExistence type="predicted"/>
<accession>A0ABR6JRD2</accession>
<feature type="compositionally biased region" description="Polar residues" evidence="1">
    <location>
        <begin position="79"/>
        <end position="100"/>
    </location>
</feature>
<gene>
    <name evidence="2" type="ORF">FHR60_004110</name>
</gene>